<proteinExistence type="predicted"/>
<keyword evidence="2" id="KW-1185">Reference proteome</keyword>
<organism evidence="1 2">
    <name type="scientific">Actinomadura rugatobispora</name>
    <dbReference type="NCBI Taxonomy" id="1994"/>
    <lineage>
        <taxon>Bacteria</taxon>
        <taxon>Bacillati</taxon>
        <taxon>Actinomycetota</taxon>
        <taxon>Actinomycetes</taxon>
        <taxon>Streptosporangiales</taxon>
        <taxon>Thermomonosporaceae</taxon>
        <taxon>Actinomadura</taxon>
    </lineage>
</organism>
<name>A0ABW0ZP65_9ACTN</name>
<dbReference type="RefSeq" id="WP_378279095.1">
    <property type="nucleotide sequence ID" value="NZ_JBHSON010000001.1"/>
</dbReference>
<dbReference type="EMBL" id="JBHSON010000001">
    <property type="protein sequence ID" value="MFC5744178.1"/>
    <property type="molecule type" value="Genomic_DNA"/>
</dbReference>
<evidence type="ECO:0000313" key="1">
    <source>
        <dbReference type="EMBL" id="MFC5744178.1"/>
    </source>
</evidence>
<protein>
    <submittedName>
        <fullName evidence="1">Uncharacterized protein</fullName>
    </submittedName>
</protein>
<accession>A0ABW0ZP65</accession>
<evidence type="ECO:0000313" key="2">
    <source>
        <dbReference type="Proteomes" id="UP001596074"/>
    </source>
</evidence>
<dbReference type="Proteomes" id="UP001596074">
    <property type="component" value="Unassembled WGS sequence"/>
</dbReference>
<reference evidence="2" key="1">
    <citation type="journal article" date="2019" name="Int. J. Syst. Evol. Microbiol.">
        <title>The Global Catalogue of Microorganisms (GCM) 10K type strain sequencing project: providing services to taxonomists for standard genome sequencing and annotation.</title>
        <authorList>
            <consortium name="The Broad Institute Genomics Platform"/>
            <consortium name="The Broad Institute Genome Sequencing Center for Infectious Disease"/>
            <person name="Wu L."/>
            <person name="Ma J."/>
        </authorList>
    </citation>
    <scope>NUCLEOTIDE SEQUENCE [LARGE SCALE GENOMIC DNA]</scope>
    <source>
        <strain evidence="2">KCTC 42087</strain>
    </source>
</reference>
<sequence length="183" mass="18992">MADWDEDARGRLRAAVHRRDARRGLDVLAGRPLGPVLQYAGDVLIAALEGALTGADRLARTCVEELTGRDGPGDAELAAELAAALDGTATPLADAPVDLAALGPRLDADPSEGVHVVDLRTGDIDSEIDGGPPPFDTADDPGRWLTFVPGGPGPGGPGEEAQRGRARSWLAAHGYRPGPRPFL</sequence>
<comment type="caution">
    <text evidence="1">The sequence shown here is derived from an EMBL/GenBank/DDBJ whole genome shotgun (WGS) entry which is preliminary data.</text>
</comment>
<gene>
    <name evidence="1" type="ORF">ACFPZN_00975</name>
</gene>